<feature type="compositionally biased region" description="Basic residues" evidence="9">
    <location>
        <begin position="405"/>
        <end position="417"/>
    </location>
</feature>
<reference evidence="12 13" key="1">
    <citation type="submission" date="2023-12" db="EMBL/GenBank/DDBJ databases">
        <title>A high-quality genome assembly for Dillenia turbinata (Dilleniales).</title>
        <authorList>
            <person name="Chanderbali A."/>
        </authorList>
    </citation>
    <scope>NUCLEOTIDE SEQUENCE [LARGE SCALE GENOMIC DNA]</scope>
    <source>
        <strain evidence="12">LSX21</strain>
        <tissue evidence="12">Leaf</tissue>
    </source>
</reference>
<feature type="domain" description="PHD-type" evidence="11">
    <location>
        <begin position="289"/>
        <end position="396"/>
    </location>
</feature>
<proteinExistence type="predicted"/>
<dbReference type="InterPro" id="IPR036420">
    <property type="entry name" value="BRCT_dom_sf"/>
</dbReference>
<dbReference type="AlphaFoldDB" id="A0AAN8W0M1"/>
<evidence type="ECO:0000313" key="12">
    <source>
        <dbReference type="EMBL" id="KAK6937738.1"/>
    </source>
</evidence>
<keyword evidence="6" id="KW-0862">Zinc</keyword>
<name>A0AAN8W0M1_9MAGN</name>
<keyword evidence="13" id="KW-1185">Reference proteome</keyword>
<gene>
    <name evidence="12" type="ORF">RJ641_031246</name>
</gene>
<evidence type="ECO:0000256" key="6">
    <source>
        <dbReference type="ARBA" id="ARBA00022833"/>
    </source>
</evidence>
<dbReference type="Pfam" id="PF00533">
    <property type="entry name" value="BRCT"/>
    <property type="match status" value="1"/>
</dbReference>
<accession>A0AAN8W0M1</accession>
<dbReference type="SUPFAM" id="SSF52113">
    <property type="entry name" value="BRCT domain"/>
    <property type="match status" value="2"/>
</dbReference>
<dbReference type="GO" id="GO:0005634">
    <property type="term" value="C:nucleus"/>
    <property type="evidence" value="ECO:0007669"/>
    <property type="project" value="UniProtKB-SubCell"/>
</dbReference>
<dbReference type="FunFam" id="3.40.50.10190:FF:000006">
    <property type="entry name" value="Breast cancer type 1 susceptibility protein homolog"/>
    <property type="match status" value="1"/>
</dbReference>
<organism evidence="12 13">
    <name type="scientific">Dillenia turbinata</name>
    <dbReference type="NCBI Taxonomy" id="194707"/>
    <lineage>
        <taxon>Eukaryota</taxon>
        <taxon>Viridiplantae</taxon>
        <taxon>Streptophyta</taxon>
        <taxon>Embryophyta</taxon>
        <taxon>Tracheophyta</taxon>
        <taxon>Spermatophyta</taxon>
        <taxon>Magnoliopsida</taxon>
        <taxon>eudicotyledons</taxon>
        <taxon>Gunneridae</taxon>
        <taxon>Pentapetalae</taxon>
        <taxon>Dilleniales</taxon>
        <taxon>Dilleniaceae</taxon>
        <taxon>Dillenia</taxon>
    </lineage>
</organism>
<dbReference type="InterPro" id="IPR013083">
    <property type="entry name" value="Znf_RING/FYVE/PHD"/>
</dbReference>
<dbReference type="GO" id="GO:0004842">
    <property type="term" value="F:ubiquitin-protein transferase activity"/>
    <property type="evidence" value="ECO:0007669"/>
    <property type="project" value="TreeGrafter"/>
</dbReference>
<dbReference type="GO" id="GO:0045944">
    <property type="term" value="P:positive regulation of transcription by RNA polymerase II"/>
    <property type="evidence" value="ECO:0007669"/>
    <property type="project" value="TreeGrafter"/>
</dbReference>
<dbReference type="InterPro" id="IPR001357">
    <property type="entry name" value="BRCT_dom"/>
</dbReference>
<comment type="caution">
    <text evidence="12">The sequence shown here is derived from an EMBL/GenBank/DDBJ whole genome shotgun (WGS) entry which is preliminary data.</text>
</comment>
<evidence type="ECO:0000256" key="5">
    <source>
        <dbReference type="ARBA" id="ARBA00022771"/>
    </source>
</evidence>
<dbReference type="PANTHER" id="PTHR13763">
    <property type="entry name" value="BREAST CANCER TYPE 1 SUSCEPTIBILITY PROTEIN BRCA1"/>
    <property type="match status" value="1"/>
</dbReference>
<feature type="compositionally biased region" description="Basic and acidic residues" evidence="9">
    <location>
        <begin position="237"/>
        <end position="251"/>
    </location>
</feature>
<comment type="subcellular location">
    <subcellularLocation>
        <location evidence="1">Nucleus</location>
    </subcellularLocation>
</comment>
<feature type="non-terminal residue" evidence="12">
    <location>
        <position position="666"/>
    </location>
</feature>
<sequence>MADSSSSNSFCRFLNPWVLHLQKLGLELKCPLCSCIPKSTQFGSECPLCHSHYQASDRRLAGHTVSMVSIFRCLEASFGANYFQSVSSGSRQSIFELVANKRIHIPLTDSSGKEVGIDFDKPGSQKESKVENFRVCSKERANLDGKANLNGGLKQSQLQAKEREKLEEVQLMTASPPSFGDAKGFDFNSTDQGSERHTLKRSIQTSDDWIGLEMDGSCKTGDEVLCDRELKRQKKLNYESMEHKENHDETKTSVPHSENQERFDLELENAGSQSGEQQSVVHGHSDANGSICAFCHSSRLSEASGPMLHYSNGIPVVGDEANGAPQVYYDGEIVKNLEGELARSAKLKCSSCGIKGAALGCCVETCRKNFHVPCAVAIPDCRWDCKDFLLLCPIHSSRAFPREKPKAKHRKKNKRTSSHMASEHPKILSEIPGGAKDRVLCGSALSGEEKVLLVKFARMIGATVTRFWKPNATHVIASTDEKGAYSRTLKVLMAILNGRWILKIDWIKACLEAMQLLQEEPYEVCLDVHGSQNGPRNGRLRALANEPNLFNGLNFYFSGDFVPAYLADLQILVSTGGGIVLKGEEILAAESSDTQTPSTTLVYNLDAPEGSAVGEEVSLVLQRLEKAEELAAVIGGQVICHTWILESIAACGLQPLTPCYGSSKER</sequence>
<keyword evidence="4" id="KW-0227">DNA damage</keyword>
<evidence type="ECO:0000259" key="11">
    <source>
        <dbReference type="PROSITE" id="PS51805"/>
    </source>
</evidence>
<feature type="region of interest" description="Disordered" evidence="9">
    <location>
        <begin position="237"/>
        <end position="259"/>
    </location>
</feature>
<evidence type="ECO:0000256" key="8">
    <source>
        <dbReference type="ARBA" id="ARBA00023242"/>
    </source>
</evidence>
<evidence type="ECO:0000259" key="10">
    <source>
        <dbReference type="PROSITE" id="PS50172"/>
    </source>
</evidence>
<protein>
    <submittedName>
        <fullName evidence="12">BRCT domain</fullName>
    </submittedName>
</protein>
<evidence type="ECO:0000256" key="1">
    <source>
        <dbReference type="ARBA" id="ARBA00004123"/>
    </source>
</evidence>
<evidence type="ECO:0000256" key="2">
    <source>
        <dbReference type="ARBA" id="ARBA00022723"/>
    </source>
</evidence>
<dbReference type="EMBL" id="JBAMMX010000006">
    <property type="protein sequence ID" value="KAK6937738.1"/>
    <property type="molecule type" value="Genomic_DNA"/>
</dbReference>
<keyword evidence="2" id="KW-0479">Metal-binding</keyword>
<dbReference type="PROSITE" id="PS50172">
    <property type="entry name" value="BRCT"/>
    <property type="match status" value="2"/>
</dbReference>
<dbReference type="GO" id="GO:0000724">
    <property type="term" value="P:double-strand break repair via homologous recombination"/>
    <property type="evidence" value="ECO:0007669"/>
    <property type="project" value="TreeGrafter"/>
</dbReference>
<dbReference type="Proteomes" id="UP001370490">
    <property type="component" value="Unassembled WGS sequence"/>
</dbReference>
<feature type="domain" description="BRCT" evidence="10">
    <location>
        <begin position="545"/>
        <end position="648"/>
    </location>
</feature>
<keyword evidence="5" id="KW-0863">Zinc-finger</keyword>
<dbReference type="InterPro" id="IPR031099">
    <property type="entry name" value="BRCA1-associated"/>
</dbReference>
<dbReference type="CDD" id="cd17734">
    <property type="entry name" value="BRCT_Bard1_rpt1"/>
    <property type="match status" value="1"/>
</dbReference>
<keyword evidence="3" id="KW-0677">Repeat</keyword>
<dbReference type="GO" id="GO:0008270">
    <property type="term" value="F:zinc ion binding"/>
    <property type="evidence" value="ECO:0007669"/>
    <property type="project" value="UniProtKB-KW"/>
</dbReference>
<evidence type="ECO:0000313" key="13">
    <source>
        <dbReference type="Proteomes" id="UP001370490"/>
    </source>
</evidence>
<evidence type="ECO:0000256" key="9">
    <source>
        <dbReference type="SAM" id="MobiDB-lite"/>
    </source>
</evidence>
<dbReference type="InterPro" id="IPR034732">
    <property type="entry name" value="EPHD"/>
</dbReference>
<evidence type="ECO:0000256" key="3">
    <source>
        <dbReference type="ARBA" id="ARBA00022737"/>
    </source>
</evidence>
<dbReference type="SMART" id="SM00292">
    <property type="entry name" value="BRCT"/>
    <property type="match status" value="2"/>
</dbReference>
<dbReference type="Gene3D" id="3.40.50.10190">
    <property type="entry name" value="BRCT domain"/>
    <property type="match status" value="2"/>
</dbReference>
<keyword evidence="7" id="KW-0234">DNA repair</keyword>
<evidence type="ECO:0000256" key="4">
    <source>
        <dbReference type="ARBA" id="ARBA00022763"/>
    </source>
</evidence>
<feature type="domain" description="BRCT" evidence="10">
    <location>
        <begin position="439"/>
        <end position="524"/>
    </location>
</feature>
<dbReference type="PANTHER" id="PTHR13763:SF9">
    <property type="entry name" value="BRCA1-ASSOCIATED RING DOMAIN PROTEIN 1"/>
    <property type="match status" value="1"/>
</dbReference>
<evidence type="ECO:0000256" key="7">
    <source>
        <dbReference type="ARBA" id="ARBA00023204"/>
    </source>
</evidence>
<feature type="region of interest" description="Disordered" evidence="9">
    <location>
        <begin position="402"/>
        <end position="423"/>
    </location>
</feature>
<dbReference type="Pfam" id="PF13771">
    <property type="entry name" value="zf-HC5HC2H"/>
    <property type="match status" value="1"/>
</dbReference>
<dbReference type="PROSITE" id="PS51805">
    <property type="entry name" value="EPHD"/>
    <property type="match status" value="1"/>
</dbReference>
<keyword evidence="8" id="KW-0539">Nucleus</keyword>
<dbReference type="Gene3D" id="3.30.40.10">
    <property type="entry name" value="Zinc/RING finger domain, C3HC4 (zinc finger)"/>
    <property type="match status" value="1"/>
</dbReference>